<dbReference type="GO" id="GO:0003978">
    <property type="term" value="F:UDP-glucose 4-epimerase activity"/>
    <property type="evidence" value="ECO:0007669"/>
    <property type="project" value="InterPro"/>
</dbReference>
<dbReference type="EMBL" id="UINC01118979">
    <property type="protein sequence ID" value="SVC92475.1"/>
    <property type="molecule type" value="Genomic_DNA"/>
</dbReference>
<organism evidence="7">
    <name type="scientific">marine metagenome</name>
    <dbReference type="NCBI Taxonomy" id="408172"/>
    <lineage>
        <taxon>unclassified sequences</taxon>
        <taxon>metagenomes</taxon>
        <taxon>ecological metagenomes</taxon>
    </lineage>
</organism>
<evidence type="ECO:0000256" key="3">
    <source>
        <dbReference type="ARBA" id="ARBA00023027"/>
    </source>
</evidence>
<name>A0A382R5P6_9ZZZZ</name>
<comment type="cofactor">
    <cofactor evidence="1">
        <name>NAD(+)</name>
        <dbReference type="ChEBI" id="CHEBI:57540"/>
    </cofactor>
</comment>
<dbReference type="GO" id="GO:0006012">
    <property type="term" value="P:galactose metabolic process"/>
    <property type="evidence" value="ECO:0007669"/>
    <property type="project" value="InterPro"/>
</dbReference>
<dbReference type="InterPro" id="IPR001509">
    <property type="entry name" value="Epimerase_deHydtase"/>
</dbReference>
<accession>A0A382R5P6</accession>
<dbReference type="InterPro" id="IPR005886">
    <property type="entry name" value="UDP_G4E"/>
</dbReference>
<evidence type="ECO:0000256" key="5">
    <source>
        <dbReference type="ARBA" id="ARBA00023277"/>
    </source>
</evidence>
<evidence type="ECO:0000256" key="2">
    <source>
        <dbReference type="ARBA" id="ARBA00007637"/>
    </source>
</evidence>
<dbReference type="NCBIfam" id="TIGR01179">
    <property type="entry name" value="galE"/>
    <property type="match status" value="1"/>
</dbReference>
<dbReference type="PANTHER" id="PTHR43725:SF53">
    <property type="entry name" value="UDP-ARABINOSE 4-EPIMERASE 1"/>
    <property type="match status" value="1"/>
</dbReference>
<evidence type="ECO:0000256" key="4">
    <source>
        <dbReference type="ARBA" id="ARBA00023235"/>
    </source>
</evidence>
<comment type="similarity">
    <text evidence="2">Belongs to the NAD(P)-dependent epimerase/dehydratase family.</text>
</comment>
<keyword evidence="3" id="KW-0520">NAD</keyword>
<dbReference type="InterPro" id="IPR036291">
    <property type="entry name" value="NAD(P)-bd_dom_sf"/>
</dbReference>
<keyword evidence="5" id="KW-0119">Carbohydrate metabolism</keyword>
<gene>
    <name evidence="7" type="ORF">METZ01_LOCUS345329</name>
</gene>
<dbReference type="AlphaFoldDB" id="A0A382R5P6"/>
<dbReference type="Gene3D" id="3.40.50.720">
    <property type="entry name" value="NAD(P)-binding Rossmann-like Domain"/>
    <property type="match status" value="1"/>
</dbReference>
<sequence>DQCEIIELDLLEKFKLRKALQKRNFDVVIHFAAKSIASESNQYLEKYYKNNVIGTINLLDEMLRNDISNIVFSSSAAIFGNPESNKIKECAQKKPINPYGKSKLMIEQILEDMSNKKQINAICLRYFNAAGAHEDGDLGEAHEPETHLIPNILNSNLNNDKLTVFGNDYNTPDGTCIRDYIHVSDLVQAHMLSITMIKKNSGFFEYNLGNGNGFSVIEVIKACEKILGETINFEFGQRREGDPDYLVADSKKAINELGWEPVFNNLNKIIASAWLWHQKSSIK</sequence>
<reference evidence="7" key="1">
    <citation type="submission" date="2018-05" db="EMBL/GenBank/DDBJ databases">
        <authorList>
            <person name="Lanie J.A."/>
            <person name="Ng W.-L."/>
            <person name="Kazmierczak K.M."/>
            <person name="Andrzejewski T.M."/>
            <person name="Davidsen T.M."/>
            <person name="Wayne K.J."/>
            <person name="Tettelin H."/>
            <person name="Glass J.I."/>
            <person name="Rusch D."/>
            <person name="Podicherti R."/>
            <person name="Tsui H.-C.T."/>
            <person name="Winkler M.E."/>
        </authorList>
    </citation>
    <scope>NUCLEOTIDE SEQUENCE</scope>
</reference>
<dbReference type="Pfam" id="PF01370">
    <property type="entry name" value="Epimerase"/>
    <property type="match status" value="1"/>
</dbReference>
<evidence type="ECO:0000256" key="1">
    <source>
        <dbReference type="ARBA" id="ARBA00001911"/>
    </source>
</evidence>
<keyword evidence="4" id="KW-0413">Isomerase</keyword>
<dbReference type="PANTHER" id="PTHR43725">
    <property type="entry name" value="UDP-GLUCOSE 4-EPIMERASE"/>
    <property type="match status" value="1"/>
</dbReference>
<evidence type="ECO:0000259" key="6">
    <source>
        <dbReference type="Pfam" id="PF01370"/>
    </source>
</evidence>
<dbReference type="SUPFAM" id="SSF51735">
    <property type="entry name" value="NAD(P)-binding Rossmann-fold domains"/>
    <property type="match status" value="1"/>
</dbReference>
<protein>
    <recommendedName>
        <fullName evidence="6">NAD-dependent epimerase/dehydratase domain-containing protein</fullName>
    </recommendedName>
</protein>
<dbReference type="Gene3D" id="3.90.25.10">
    <property type="entry name" value="UDP-galactose 4-epimerase, domain 1"/>
    <property type="match status" value="1"/>
</dbReference>
<proteinExistence type="inferred from homology"/>
<evidence type="ECO:0000313" key="7">
    <source>
        <dbReference type="EMBL" id="SVC92475.1"/>
    </source>
</evidence>
<feature type="non-terminal residue" evidence="7">
    <location>
        <position position="1"/>
    </location>
</feature>
<feature type="domain" description="NAD-dependent epimerase/dehydratase" evidence="6">
    <location>
        <begin position="4"/>
        <end position="209"/>
    </location>
</feature>